<keyword evidence="5" id="KW-0256">Endoplasmic reticulum</keyword>
<dbReference type="PANTHER" id="PTHR12869">
    <property type="entry name" value="SMALL SEVEN TRANSMEMBRANE DOMAIN-CONTAINING PROTEIN"/>
    <property type="match status" value="1"/>
</dbReference>
<evidence type="ECO:0000256" key="7">
    <source>
        <dbReference type="ARBA" id="ARBA00023136"/>
    </source>
</evidence>
<evidence type="ECO:0000256" key="11">
    <source>
        <dbReference type="SAM" id="MobiDB-lite"/>
    </source>
</evidence>
<feature type="compositionally biased region" description="Gly residues" evidence="11">
    <location>
        <begin position="325"/>
        <end position="337"/>
    </location>
</feature>
<dbReference type="Ensembl" id="ENSCMMT00000007845.1">
    <property type="protein sequence ID" value="ENSCMMP00000007084.1"/>
    <property type="gene ID" value="ENSCMMG00000004521.1"/>
</dbReference>
<dbReference type="Pfam" id="PF09767">
    <property type="entry name" value="DUF2053"/>
    <property type="match status" value="1"/>
</dbReference>
<evidence type="ECO:0000256" key="4">
    <source>
        <dbReference type="ARBA" id="ARBA00022692"/>
    </source>
</evidence>
<feature type="region of interest" description="Disordered" evidence="11">
    <location>
        <begin position="209"/>
        <end position="239"/>
    </location>
</feature>
<evidence type="ECO:0000256" key="9">
    <source>
        <dbReference type="ARBA" id="ARBA00034846"/>
    </source>
</evidence>
<keyword evidence="3" id="KW-1003">Cell membrane</keyword>
<keyword evidence="7" id="KW-0472">Membrane</keyword>
<proteinExistence type="inferred from homology"/>
<reference evidence="12" key="2">
    <citation type="submission" date="2025-09" db="UniProtKB">
        <authorList>
            <consortium name="Ensembl"/>
        </authorList>
    </citation>
    <scope>IDENTIFICATION</scope>
</reference>
<evidence type="ECO:0000256" key="10">
    <source>
        <dbReference type="ARBA" id="ARBA00034899"/>
    </source>
</evidence>
<dbReference type="InterPro" id="IPR019164">
    <property type="entry name" value="TMEM147"/>
</dbReference>
<feature type="compositionally biased region" description="Gly residues" evidence="11">
    <location>
        <begin position="214"/>
        <end position="229"/>
    </location>
</feature>
<evidence type="ECO:0000256" key="5">
    <source>
        <dbReference type="ARBA" id="ARBA00022824"/>
    </source>
</evidence>
<feature type="region of interest" description="Disordered" evidence="11">
    <location>
        <begin position="313"/>
        <end position="337"/>
    </location>
</feature>
<evidence type="ECO:0000256" key="1">
    <source>
        <dbReference type="ARBA" id="ARBA00004477"/>
    </source>
</evidence>
<evidence type="ECO:0000256" key="3">
    <source>
        <dbReference type="ARBA" id="ARBA00022475"/>
    </source>
</evidence>
<keyword evidence="6" id="KW-1133">Transmembrane helix</keyword>
<dbReference type="AlphaFoldDB" id="A0A8C3BNE9"/>
<dbReference type="PANTHER" id="PTHR12869:SF0">
    <property type="entry name" value="BOS COMPLEX SUBUNIT TMEM147"/>
    <property type="match status" value="1"/>
</dbReference>
<organism evidence="12 13">
    <name type="scientific">Cairina moschata</name>
    <name type="common">Muscovy duck</name>
    <dbReference type="NCBI Taxonomy" id="8855"/>
    <lineage>
        <taxon>Eukaryota</taxon>
        <taxon>Metazoa</taxon>
        <taxon>Chordata</taxon>
        <taxon>Craniata</taxon>
        <taxon>Vertebrata</taxon>
        <taxon>Euteleostomi</taxon>
        <taxon>Archelosauria</taxon>
        <taxon>Archosauria</taxon>
        <taxon>Dinosauria</taxon>
        <taxon>Saurischia</taxon>
        <taxon>Theropoda</taxon>
        <taxon>Coelurosauria</taxon>
        <taxon>Aves</taxon>
        <taxon>Neognathae</taxon>
        <taxon>Galloanserae</taxon>
        <taxon>Anseriformes</taxon>
        <taxon>Anatidae</taxon>
        <taxon>Anatinae</taxon>
        <taxon>Cairina</taxon>
    </lineage>
</organism>
<comment type="similarity">
    <text evidence="8">Belongs to the TMEM147 family.</text>
</comment>
<dbReference type="GO" id="GO:0005886">
    <property type="term" value="C:plasma membrane"/>
    <property type="evidence" value="ECO:0007669"/>
    <property type="project" value="UniProtKB-SubCell"/>
</dbReference>
<accession>A0A8C3BNE9</accession>
<keyword evidence="4" id="KW-0812">Transmembrane</keyword>
<dbReference type="Proteomes" id="UP000694556">
    <property type="component" value="Unassembled WGS sequence"/>
</dbReference>
<evidence type="ECO:0000256" key="2">
    <source>
        <dbReference type="ARBA" id="ARBA00004651"/>
    </source>
</evidence>
<evidence type="ECO:0000313" key="12">
    <source>
        <dbReference type="Ensembl" id="ENSCMMP00000007084.1"/>
    </source>
</evidence>
<evidence type="ECO:0000256" key="8">
    <source>
        <dbReference type="ARBA" id="ARBA00034739"/>
    </source>
</evidence>
<comment type="subcellular location">
    <subcellularLocation>
        <location evidence="2">Cell membrane</location>
        <topology evidence="2">Multi-pass membrane protein</topology>
    </subcellularLocation>
    <subcellularLocation>
        <location evidence="1">Endoplasmic reticulum membrane</location>
        <topology evidence="1">Multi-pass membrane protein</topology>
    </subcellularLocation>
</comment>
<name>A0A8C3BNE9_CAIMO</name>
<keyword evidence="13" id="KW-1185">Reference proteome</keyword>
<evidence type="ECO:0000313" key="13">
    <source>
        <dbReference type="Proteomes" id="UP000694556"/>
    </source>
</evidence>
<sequence>MHQRGKVRVLGGELGILGGLLGGLVGGDCYWGALGFTGIYWSCSSEYSAFWRCVQAGATYLLVQLGKVSPAPLGGGPGGGSLGTWGAPPQFWDPPNPFFPPLSPQMLFLATFFPTWEGPSGGYDLVGEFLKATVDVADLGGLQLALGRGAGKGEHRILVAAMGWATAELLTSRCATWPRRRCSGPRGATTSPPACACPWGGSWWPPPTRASSPGGWGYKGEGPQGGGATRGEDLGERQGAGLKGWAGLKGVGPGEKQGAGLKGWAGLKGVGPGEKQGAGLHLWGGASRGHSGASSGWAGLLGGGRGLCGGGWSLGSGRGLPPEGRGPGAGLGEGGGA</sequence>
<protein>
    <recommendedName>
        <fullName evidence="9">BOS complex subunit TMEM147</fullName>
    </recommendedName>
    <alternativeName>
        <fullName evidence="10">Transmembrane protein 147</fullName>
    </alternativeName>
</protein>
<reference evidence="12" key="1">
    <citation type="submission" date="2025-08" db="UniProtKB">
        <authorList>
            <consortium name="Ensembl"/>
        </authorList>
    </citation>
    <scope>IDENTIFICATION</scope>
</reference>
<dbReference type="GO" id="GO:0005789">
    <property type="term" value="C:endoplasmic reticulum membrane"/>
    <property type="evidence" value="ECO:0007669"/>
    <property type="project" value="UniProtKB-SubCell"/>
</dbReference>
<evidence type="ECO:0000256" key="6">
    <source>
        <dbReference type="ARBA" id="ARBA00022989"/>
    </source>
</evidence>